<dbReference type="Pfam" id="PF20152">
    <property type="entry name" value="DUF6534"/>
    <property type="match status" value="1"/>
</dbReference>
<dbReference type="PANTHER" id="PTHR40465">
    <property type="entry name" value="CHROMOSOME 1, WHOLE GENOME SHOTGUN SEQUENCE"/>
    <property type="match status" value="1"/>
</dbReference>
<comment type="caution">
    <text evidence="4">The sequence shown here is derived from an EMBL/GenBank/DDBJ whole genome shotgun (WGS) entry which is preliminary data.</text>
</comment>
<keyword evidence="2" id="KW-1133">Transmembrane helix</keyword>
<evidence type="ECO:0000313" key="4">
    <source>
        <dbReference type="EMBL" id="KAJ7187509.1"/>
    </source>
</evidence>
<feature type="transmembrane region" description="Helical" evidence="2">
    <location>
        <begin position="97"/>
        <end position="115"/>
    </location>
</feature>
<accession>A0AAD6ULJ0</accession>
<feature type="region of interest" description="Disordered" evidence="1">
    <location>
        <begin position="282"/>
        <end position="307"/>
    </location>
</feature>
<keyword evidence="2" id="KW-0472">Membrane</keyword>
<feature type="transmembrane region" description="Helical" evidence="2">
    <location>
        <begin position="209"/>
        <end position="229"/>
    </location>
</feature>
<feature type="transmembrane region" description="Helical" evidence="2">
    <location>
        <begin position="6"/>
        <end position="26"/>
    </location>
</feature>
<sequence length="307" mass="34259">MGALLGGSMIAVGLSAIVGFQVFLYFQIFPKDTLSYKALVAWIWMTDAAHTVAVCMTIWEYVGRNFTNPAKLQEIVPSYSVRIPLPSSSLLLTEEQATIILTLIATLNVNLFYAWRIHKMSKHNWWLTGFICMLCLTRTGRWDYSQPLKRMITLEDWETFNMHFKACKVAAWSISAATDAVISLARYYYLRDLKQGYSATRELVDVTVIFTINDGLITCVTIIVVLACLLTMPTNFIWMGIFFLLAKFYSNSVLSAYVPVPAIDPSVADIVVVSGLQTEPQKLVSSPGQADGYTLDSSPNIPQHAPA</sequence>
<evidence type="ECO:0000313" key="5">
    <source>
        <dbReference type="Proteomes" id="UP001219525"/>
    </source>
</evidence>
<dbReference type="Proteomes" id="UP001219525">
    <property type="component" value="Unassembled WGS sequence"/>
</dbReference>
<evidence type="ECO:0000256" key="2">
    <source>
        <dbReference type="SAM" id="Phobius"/>
    </source>
</evidence>
<keyword evidence="2" id="KW-0812">Transmembrane</keyword>
<feature type="domain" description="DUF6534" evidence="3">
    <location>
        <begin position="175"/>
        <end position="255"/>
    </location>
</feature>
<gene>
    <name evidence="4" type="ORF">GGX14DRAFT_702107</name>
</gene>
<dbReference type="EMBL" id="JARJCW010000196">
    <property type="protein sequence ID" value="KAJ7187509.1"/>
    <property type="molecule type" value="Genomic_DNA"/>
</dbReference>
<dbReference type="PANTHER" id="PTHR40465:SF1">
    <property type="entry name" value="DUF6534 DOMAIN-CONTAINING PROTEIN"/>
    <property type="match status" value="1"/>
</dbReference>
<protein>
    <recommendedName>
        <fullName evidence="3">DUF6534 domain-containing protein</fullName>
    </recommendedName>
</protein>
<evidence type="ECO:0000259" key="3">
    <source>
        <dbReference type="Pfam" id="PF20152"/>
    </source>
</evidence>
<organism evidence="4 5">
    <name type="scientific">Mycena pura</name>
    <dbReference type="NCBI Taxonomy" id="153505"/>
    <lineage>
        <taxon>Eukaryota</taxon>
        <taxon>Fungi</taxon>
        <taxon>Dikarya</taxon>
        <taxon>Basidiomycota</taxon>
        <taxon>Agaricomycotina</taxon>
        <taxon>Agaricomycetes</taxon>
        <taxon>Agaricomycetidae</taxon>
        <taxon>Agaricales</taxon>
        <taxon>Marasmiineae</taxon>
        <taxon>Mycenaceae</taxon>
        <taxon>Mycena</taxon>
    </lineage>
</organism>
<dbReference type="AlphaFoldDB" id="A0AAD6ULJ0"/>
<feature type="transmembrane region" description="Helical" evidence="2">
    <location>
        <begin position="38"/>
        <end position="59"/>
    </location>
</feature>
<evidence type="ECO:0000256" key="1">
    <source>
        <dbReference type="SAM" id="MobiDB-lite"/>
    </source>
</evidence>
<proteinExistence type="predicted"/>
<dbReference type="InterPro" id="IPR045339">
    <property type="entry name" value="DUF6534"/>
</dbReference>
<keyword evidence="5" id="KW-1185">Reference proteome</keyword>
<reference evidence="4" key="1">
    <citation type="submission" date="2023-03" db="EMBL/GenBank/DDBJ databases">
        <title>Massive genome expansion in bonnet fungi (Mycena s.s.) driven by repeated elements and novel gene families across ecological guilds.</title>
        <authorList>
            <consortium name="Lawrence Berkeley National Laboratory"/>
            <person name="Harder C.B."/>
            <person name="Miyauchi S."/>
            <person name="Viragh M."/>
            <person name="Kuo A."/>
            <person name="Thoen E."/>
            <person name="Andreopoulos B."/>
            <person name="Lu D."/>
            <person name="Skrede I."/>
            <person name="Drula E."/>
            <person name="Henrissat B."/>
            <person name="Morin E."/>
            <person name="Kohler A."/>
            <person name="Barry K."/>
            <person name="LaButti K."/>
            <person name="Morin E."/>
            <person name="Salamov A."/>
            <person name="Lipzen A."/>
            <person name="Mereny Z."/>
            <person name="Hegedus B."/>
            <person name="Baldrian P."/>
            <person name="Stursova M."/>
            <person name="Weitz H."/>
            <person name="Taylor A."/>
            <person name="Grigoriev I.V."/>
            <person name="Nagy L.G."/>
            <person name="Martin F."/>
            <person name="Kauserud H."/>
        </authorList>
    </citation>
    <scope>NUCLEOTIDE SEQUENCE</scope>
    <source>
        <strain evidence="4">9144</strain>
    </source>
</reference>
<name>A0AAD6ULJ0_9AGAR</name>